<keyword evidence="3" id="KW-1185">Reference proteome</keyword>
<reference evidence="2" key="1">
    <citation type="submission" date="2021-02" db="EMBL/GenBank/DDBJ databases">
        <authorList>
            <person name="Bekaert M."/>
        </authorList>
    </citation>
    <scope>NUCLEOTIDE SEQUENCE</scope>
    <source>
        <strain evidence="2">IoA-00</strain>
    </source>
</reference>
<dbReference type="Proteomes" id="UP000675881">
    <property type="component" value="Chromosome 6"/>
</dbReference>
<feature type="region of interest" description="Disordered" evidence="1">
    <location>
        <begin position="107"/>
        <end position="182"/>
    </location>
</feature>
<proteinExistence type="predicted"/>
<feature type="compositionally biased region" description="Basic and acidic residues" evidence="1">
    <location>
        <begin position="107"/>
        <end position="118"/>
    </location>
</feature>
<accession>A0A7R8D0N1</accession>
<evidence type="ECO:0000256" key="1">
    <source>
        <dbReference type="SAM" id="MobiDB-lite"/>
    </source>
</evidence>
<organism evidence="2 3">
    <name type="scientific">Lepeophtheirus salmonis</name>
    <name type="common">Salmon louse</name>
    <name type="synonym">Caligus salmonis</name>
    <dbReference type="NCBI Taxonomy" id="72036"/>
    <lineage>
        <taxon>Eukaryota</taxon>
        <taxon>Metazoa</taxon>
        <taxon>Ecdysozoa</taxon>
        <taxon>Arthropoda</taxon>
        <taxon>Crustacea</taxon>
        <taxon>Multicrustacea</taxon>
        <taxon>Hexanauplia</taxon>
        <taxon>Copepoda</taxon>
        <taxon>Siphonostomatoida</taxon>
        <taxon>Caligidae</taxon>
        <taxon>Lepeophtheirus</taxon>
    </lineage>
</organism>
<sequence>MGHDIWLRKKREKIGLCRAKGVAVSRNKVKRTCSERSRCVDQNVGQIGESHRCQTRGEPEKPKDGLIYLKNNFARGTNTSQNEEELEKLKERNASLLEKIEELEKQNADLEKELETMKQMKQGEGTSVSEPKNEAVEEEDEEESQDKMESEEATATSLGDLSPAPEQPLVDDKTACSGNYGL</sequence>
<evidence type="ECO:0000313" key="2">
    <source>
        <dbReference type="EMBL" id="CAF2985532.1"/>
    </source>
</evidence>
<dbReference type="EMBL" id="HG994585">
    <property type="protein sequence ID" value="CAF2985532.1"/>
    <property type="molecule type" value="Genomic_DNA"/>
</dbReference>
<gene>
    <name evidence="2" type="ORF">LSAA_12348</name>
</gene>
<dbReference type="OrthoDB" id="524165at2759"/>
<protein>
    <submittedName>
        <fullName evidence="2">MYH</fullName>
    </submittedName>
</protein>
<dbReference type="AlphaFoldDB" id="A0A7R8D0N1"/>
<evidence type="ECO:0000313" key="3">
    <source>
        <dbReference type="Proteomes" id="UP000675881"/>
    </source>
</evidence>
<name>A0A7R8D0N1_LEPSM</name>